<name>A0AAV5P2I6_CELCE</name>
<comment type="caution">
    <text evidence="1">The sequence shown here is derived from an EMBL/GenBank/DDBJ whole genome shotgun (WGS) entry which is preliminary data.</text>
</comment>
<dbReference type="EMBL" id="BSTG01000001">
    <property type="protein sequence ID" value="GLY56095.1"/>
    <property type="molecule type" value="Genomic_DNA"/>
</dbReference>
<protein>
    <submittedName>
        <fullName evidence="1">Uncharacterized protein</fullName>
    </submittedName>
</protein>
<reference evidence="1" key="1">
    <citation type="submission" date="2023-03" db="EMBL/GenBank/DDBJ databases">
        <title>Cellulosimicrobium cellulans NBRC 103059.</title>
        <authorList>
            <person name="Ichikawa N."/>
            <person name="Sato H."/>
            <person name="Tonouchi N."/>
        </authorList>
    </citation>
    <scope>NUCLEOTIDE SEQUENCE</scope>
    <source>
        <strain evidence="1">NBRC 103059</strain>
    </source>
</reference>
<proteinExistence type="predicted"/>
<sequence length="50" mass="5127">MRAGDAVAPAARGCGMFRGSGAAGVVRFRCWVGVSGFVRVVATVNRTLGE</sequence>
<dbReference type="Proteomes" id="UP001165168">
    <property type="component" value="Unassembled WGS sequence"/>
</dbReference>
<dbReference type="AlphaFoldDB" id="A0AAV5P2I6"/>
<gene>
    <name evidence="1" type="ORF">Ccel01_06970</name>
</gene>
<organism evidence="1 2">
    <name type="scientific">Cellulosimicrobium cellulans</name>
    <name type="common">Arthrobacter luteus</name>
    <dbReference type="NCBI Taxonomy" id="1710"/>
    <lineage>
        <taxon>Bacteria</taxon>
        <taxon>Bacillati</taxon>
        <taxon>Actinomycetota</taxon>
        <taxon>Actinomycetes</taxon>
        <taxon>Micrococcales</taxon>
        <taxon>Promicromonosporaceae</taxon>
        <taxon>Cellulosimicrobium</taxon>
    </lineage>
</organism>
<evidence type="ECO:0000313" key="2">
    <source>
        <dbReference type="Proteomes" id="UP001165168"/>
    </source>
</evidence>
<accession>A0AAV5P2I6</accession>
<evidence type="ECO:0000313" key="1">
    <source>
        <dbReference type="EMBL" id="GLY56095.1"/>
    </source>
</evidence>